<organism evidence="1 2">
    <name type="scientific">Thermobifida alba</name>
    <name type="common">Thermomonospora alba</name>
    <dbReference type="NCBI Taxonomy" id="53522"/>
    <lineage>
        <taxon>Bacteria</taxon>
        <taxon>Bacillati</taxon>
        <taxon>Actinomycetota</taxon>
        <taxon>Actinomycetes</taxon>
        <taxon>Streptosporangiales</taxon>
        <taxon>Nocardiopsidaceae</taxon>
        <taxon>Thermobifida</taxon>
    </lineage>
</organism>
<name>A0ABY4KVU7_THEAE</name>
<evidence type="ECO:0000313" key="1">
    <source>
        <dbReference type="EMBL" id="UPT19541.1"/>
    </source>
</evidence>
<evidence type="ECO:0000313" key="2">
    <source>
        <dbReference type="Proteomes" id="UP000832041"/>
    </source>
</evidence>
<dbReference type="Proteomes" id="UP000832041">
    <property type="component" value="Chromosome"/>
</dbReference>
<reference evidence="1 2" key="1">
    <citation type="submission" date="2020-04" db="EMBL/GenBank/DDBJ databases">
        <title>Thermobifida alba genome sequencing and assembly.</title>
        <authorList>
            <person name="Luzics S."/>
            <person name="Horvath B."/>
            <person name="Nagy I."/>
            <person name="Toth A."/>
            <person name="Nagy I."/>
            <person name="Kukolya J."/>
        </authorList>
    </citation>
    <scope>NUCLEOTIDE SEQUENCE [LARGE SCALE GENOMIC DNA]</scope>
    <source>
        <strain evidence="1 2">DSM 43795</strain>
    </source>
</reference>
<accession>A0ABY4KVU7</accession>
<dbReference type="RefSeq" id="WP_248591104.1">
    <property type="nucleotide sequence ID" value="NZ_BAABEB010000009.1"/>
</dbReference>
<protein>
    <submittedName>
        <fullName evidence="1">Uncharacterized protein</fullName>
    </submittedName>
</protein>
<dbReference type="EMBL" id="CP051627">
    <property type="protein sequence ID" value="UPT19541.1"/>
    <property type="molecule type" value="Genomic_DNA"/>
</dbReference>
<gene>
    <name evidence="1" type="ORF">FOF52_17970</name>
</gene>
<proteinExistence type="predicted"/>
<keyword evidence="2" id="KW-1185">Reference proteome</keyword>
<sequence>MSATPSSDTAEILARVQGDFPLWEITCSPNREPRQRWRAQRRIPLTEVEARQGRRQEISAPTVDQLLADLGAEQRAQDALRGVTARG</sequence>